<protein>
    <submittedName>
        <fullName evidence="3">Uncharacterized protein</fullName>
    </submittedName>
</protein>
<feature type="region of interest" description="Disordered" evidence="2">
    <location>
        <begin position="1"/>
        <end position="24"/>
    </location>
</feature>
<sequence>MPPKKKKAKKAKGPKVPKGPPVPPLHELWSLETLHAQFEEKCKEIEQLKGEKRELESTINTLQTDHQTVYEKFEEEFKSQNTKINDLVEAASSSEALRLSSETSNQKKMQELASFAQSAQHTVTKISAEWKAKLVLLREAETAVVRNAQLEIENSKLNRNIIALKEELKKREKQLYVVSKAGMDSSTLDLLENYDFRQQQSNQEEGGEEGDGDENIVGERKERDVSVALAPLILEAMKQFPTTAEINNSGLKILSSLTQTKLDTVLFHKFSGLNISLASIRGTKNKESLLAGVKLLWKCSTLNEDSFNYIQKEGGIPMTLYIMRLNPHSHNRRLIYNCIRLLNFLCGEIDMSDFSTYDSMFKDFDEESSNAEIKSLRSGQLEDLFPRVGKKRELEKKLTEQTKKLLESPKIKKKKEVVLPGIKAKKKAAISPSKRRSILMLGEEEEEEEKGGEKKALMASSSLPLISEASGSAPSPDLTGPPAHEIALPKFVPTDVSSEEVARNNPPNTDTLMIVKSLFKILSFCLQKAKEEDAHKEEAKKSRESKSRHFSILSKSPNMSSPGMVGMREKGLTKVSSMPTMTGQGTSAFSHLQRGKRSDEESSDSDSYIEEGDEDEESDDEEVGEWDGGGSVETAGGKGKGRRRTKGRENMGKSKEGVAPNEFRNQSFKKTARDVLVNLVLSIDSSSSPSISSVLMYKSVQKLLVSSFGALLSDGDAVSACCMLLRAGLKEKANERLKQVKFLIQEGLSESVQEMQRVWEQEQTAQGGKVGQEVNSMVEELGTQFERTLTVNNNANSM</sequence>
<dbReference type="Gene3D" id="1.25.10.10">
    <property type="entry name" value="Leucine-rich Repeat Variant"/>
    <property type="match status" value="1"/>
</dbReference>
<dbReference type="EMBL" id="BRXY01000387">
    <property type="protein sequence ID" value="GMH91625.1"/>
    <property type="molecule type" value="Genomic_DNA"/>
</dbReference>
<feature type="compositionally biased region" description="Polar residues" evidence="2">
    <location>
        <begin position="574"/>
        <end position="590"/>
    </location>
</feature>
<accession>A0A9W7EVH1</accession>
<feature type="region of interest" description="Disordered" evidence="2">
    <location>
        <begin position="466"/>
        <end position="485"/>
    </location>
</feature>
<name>A0A9W7EVH1_9STRA</name>
<feature type="region of interest" description="Disordered" evidence="2">
    <location>
        <begin position="530"/>
        <end position="665"/>
    </location>
</feature>
<evidence type="ECO:0000256" key="1">
    <source>
        <dbReference type="SAM" id="Coils"/>
    </source>
</evidence>
<feature type="coiled-coil region" evidence="1">
    <location>
        <begin position="140"/>
        <end position="174"/>
    </location>
</feature>
<feature type="compositionally biased region" description="Acidic residues" evidence="2">
    <location>
        <begin position="601"/>
        <end position="625"/>
    </location>
</feature>
<dbReference type="InterPro" id="IPR011989">
    <property type="entry name" value="ARM-like"/>
</dbReference>
<feature type="compositionally biased region" description="Basic and acidic residues" evidence="2">
    <location>
        <begin position="647"/>
        <end position="656"/>
    </location>
</feature>
<feature type="coiled-coil region" evidence="1">
    <location>
        <begin position="31"/>
        <end position="90"/>
    </location>
</feature>
<evidence type="ECO:0000313" key="4">
    <source>
        <dbReference type="Proteomes" id="UP001165085"/>
    </source>
</evidence>
<reference evidence="4" key="1">
    <citation type="journal article" date="2023" name="Commun. Biol.">
        <title>Genome analysis of Parmales, the sister group of diatoms, reveals the evolutionary specialization of diatoms from phago-mixotrophs to photoautotrophs.</title>
        <authorList>
            <person name="Ban H."/>
            <person name="Sato S."/>
            <person name="Yoshikawa S."/>
            <person name="Yamada K."/>
            <person name="Nakamura Y."/>
            <person name="Ichinomiya M."/>
            <person name="Sato N."/>
            <person name="Blanc-Mathieu R."/>
            <person name="Endo H."/>
            <person name="Kuwata A."/>
            <person name="Ogata H."/>
        </authorList>
    </citation>
    <scope>NUCLEOTIDE SEQUENCE [LARGE SCALE GENOMIC DNA]</scope>
    <source>
        <strain evidence="4">NIES 3701</strain>
    </source>
</reference>
<evidence type="ECO:0000256" key="2">
    <source>
        <dbReference type="SAM" id="MobiDB-lite"/>
    </source>
</evidence>
<feature type="compositionally biased region" description="Basic and acidic residues" evidence="2">
    <location>
        <begin position="530"/>
        <end position="547"/>
    </location>
</feature>
<gene>
    <name evidence="3" type="ORF">TrST_g4272</name>
</gene>
<comment type="caution">
    <text evidence="3">The sequence shown here is derived from an EMBL/GenBank/DDBJ whole genome shotgun (WGS) entry which is preliminary data.</text>
</comment>
<evidence type="ECO:0000313" key="3">
    <source>
        <dbReference type="EMBL" id="GMH91625.1"/>
    </source>
</evidence>
<keyword evidence="1" id="KW-0175">Coiled coil</keyword>
<feature type="compositionally biased region" description="Basic residues" evidence="2">
    <location>
        <begin position="1"/>
        <end position="15"/>
    </location>
</feature>
<dbReference type="AlphaFoldDB" id="A0A9W7EVH1"/>
<dbReference type="Proteomes" id="UP001165085">
    <property type="component" value="Unassembled WGS sequence"/>
</dbReference>
<organism evidence="3 4">
    <name type="scientific">Triparma strigata</name>
    <dbReference type="NCBI Taxonomy" id="1606541"/>
    <lineage>
        <taxon>Eukaryota</taxon>
        <taxon>Sar</taxon>
        <taxon>Stramenopiles</taxon>
        <taxon>Ochrophyta</taxon>
        <taxon>Bolidophyceae</taxon>
        <taxon>Parmales</taxon>
        <taxon>Triparmaceae</taxon>
        <taxon>Triparma</taxon>
    </lineage>
</organism>
<dbReference type="OrthoDB" id="202643at2759"/>
<proteinExistence type="predicted"/>
<keyword evidence="4" id="KW-1185">Reference proteome</keyword>